<feature type="compositionally biased region" description="Low complexity" evidence="1">
    <location>
        <begin position="127"/>
        <end position="142"/>
    </location>
</feature>
<protein>
    <submittedName>
        <fullName evidence="2">Uncharacterized protein</fullName>
    </submittedName>
</protein>
<dbReference type="AlphaFoldDB" id="A0A1C4W7Y4"/>
<proteinExistence type="predicted"/>
<keyword evidence="3" id="KW-1185">Reference proteome</keyword>
<dbReference type="Proteomes" id="UP000198551">
    <property type="component" value="Unassembled WGS sequence"/>
</dbReference>
<feature type="compositionally biased region" description="Polar residues" evidence="1">
    <location>
        <begin position="1"/>
        <end position="15"/>
    </location>
</feature>
<feature type="region of interest" description="Disordered" evidence="1">
    <location>
        <begin position="1"/>
        <end position="172"/>
    </location>
</feature>
<name>A0A1C4W7Y4_9ACTN</name>
<reference evidence="3" key="1">
    <citation type="submission" date="2016-06" db="EMBL/GenBank/DDBJ databases">
        <authorList>
            <person name="Varghese N."/>
        </authorList>
    </citation>
    <scope>NUCLEOTIDE SEQUENCE [LARGE SCALE GENOMIC DNA]</scope>
    <source>
        <strain evidence="3">DSM 45555</strain>
    </source>
</reference>
<feature type="compositionally biased region" description="Low complexity" evidence="1">
    <location>
        <begin position="78"/>
        <end position="91"/>
    </location>
</feature>
<gene>
    <name evidence="2" type="ORF">GA0070215_104293</name>
</gene>
<evidence type="ECO:0000256" key="1">
    <source>
        <dbReference type="SAM" id="MobiDB-lite"/>
    </source>
</evidence>
<evidence type="ECO:0000313" key="2">
    <source>
        <dbReference type="EMBL" id="SCE92308.1"/>
    </source>
</evidence>
<dbReference type="EMBL" id="FMCV01000004">
    <property type="protein sequence ID" value="SCE92308.1"/>
    <property type="molecule type" value="Genomic_DNA"/>
</dbReference>
<dbReference type="RefSeq" id="WP_167361494.1">
    <property type="nucleotide sequence ID" value="NZ_FMCV01000004.1"/>
</dbReference>
<feature type="compositionally biased region" description="Polar residues" evidence="1">
    <location>
        <begin position="35"/>
        <end position="44"/>
    </location>
</feature>
<feature type="compositionally biased region" description="Polar residues" evidence="1">
    <location>
        <begin position="155"/>
        <end position="172"/>
    </location>
</feature>
<sequence length="172" mass="17408">MSNGSPVQRRQSASVPVTVIDRGATRSITPPARTCTRSHGSAGSPSGPRRATYSVIGTSGTAALPLGRTGATSVSKPARATAARMAASISPDSPPPRRSGRTQISSADTRFGVDPVSRPSVARWITRSQPPSGSSSSVQRSGTAYPRATARPGSAGSTAAKTNSGYVSCATP</sequence>
<organism evidence="2 3">
    <name type="scientific">Micromonospora marina</name>
    <dbReference type="NCBI Taxonomy" id="307120"/>
    <lineage>
        <taxon>Bacteria</taxon>
        <taxon>Bacillati</taxon>
        <taxon>Actinomycetota</taxon>
        <taxon>Actinomycetes</taxon>
        <taxon>Micromonosporales</taxon>
        <taxon>Micromonosporaceae</taxon>
        <taxon>Micromonospora</taxon>
    </lineage>
</organism>
<accession>A0A1C4W7Y4</accession>
<evidence type="ECO:0000313" key="3">
    <source>
        <dbReference type="Proteomes" id="UP000198551"/>
    </source>
</evidence>